<comment type="caution">
    <text evidence="3">The sequence shown here is derived from an EMBL/GenBank/DDBJ whole genome shotgun (WGS) entry which is preliminary data.</text>
</comment>
<gene>
    <name evidence="3" type="ORF">H9932_02975</name>
</gene>
<accession>A0A9D2PWG4</accession>
<dbReference type="InterPro" id="IPR018060">
    <property type="entry name" value="HTH_AraC"/>
</dbReference>
<protein>
    <submittedName>
        <fullName evidence="3">Helix-turn-helix domain-containing protein</fullName>
    </submittedName>
</protein>
<dbReference type="GO" id="GO:0003700">
    <property type="term" value="F:DNA-binding transcription factor activity"/>
    <property type="evidence" value="ECO:0007669"/>
    <property type="project" value="InterPro"/>
</dbReference>
<evidence type="ECO:0000313" key="4">
    <source>
        <dbReference type="Proteomes" id="UP000823854"/>
    </source>
</evidence>
<dbReference type="Pfam" id="PF12833">
    <property type="entry name" value="HTH_18"/>
    <property type="match status" value="1"/>
</dbReference>
<dbReference type="SMART" id="SM00342">
    <property type="entry name" value="HTH_ARAC"/>
    <property type="match status" value="1"/>
</dbReference>
<evidence type="ECO:0000259" key="2">
    <source>
        <dbReference type="PROSITE" id="PS01124"/>
    </source>
</evidence>
<dbReference type="AlphaFoldDB" id="A0A9D2PWG4"/>
<dbReference type="Gene3D" id="1.10.10.60">
    <property type="entry name" value="Homeodomain-like"/>
    <property type="match status" value="1"/>
</dbReference>
<name>A0A9D2PWG4_9MICO</name>
<proteinExistence type="predicted"/>
<organism evidence="3 4">
    <name type="scientific">Candidatus Brachybacterium intestinipullorum</name>
    <dbReference type="NCBI Taxonomy" id="2838512"/>
    <lineage>
        <taxon>Bacteria</taxon>
        <taxon>Bacillati</taxon>
        <taxon>Actinomycetota</taxon>
        <taxon>Actinomycetes</taxon>
        <taxon>Micrococcales</taxon>
        <taxon>Dermabacteraceae</taxon>
        <taxon>Brachybacterium</taxon>
    </lineage>
</organism>
<sequence>MIRIEHRRSDSPFIAQVWRAHASGVETMTSVANSTWELVVWTEGEQLLTTVRGPETRASTAPVPHDSSSLGILFAHGVHMPHLPVTGLVDAETPPRPVRGSGFRLRDGSYPLPTYEAAEQLVDRLVADGVLVRDSLVADVLDGLAPTVSPRTVQRRVHATTGLTLGTIRQIARAREAALRLGDGEPILEVVHDLGFYDQSHLSRALGRFIGRTATQLARGRHAQPLSLLYSPREGTGFAGPVTGAAPRRTMETPPGQG</sequence>
<reference evidence="3" key="1">
    <citation type="journal article" date="2021" name="PeerJ">
        <title>Extensive microbial diversity within the chicken gut microbiome revealed by metagenomics and culture.</title>
        <authorList>
            <person name="Gilroy R."/>
            <person name="Ravi A."/>
            <person name="Getino M."/>
            <person name="Pursley I."/>
            <person name="Horton D.L."/>
            <person name="Alikhan N.F."/>
            <person name="Baker D."/>
            <person name="Gharbi K."/>
            <person name="Hall N."/>
            <person name="Watson M."/>
            <person name="Adriaenssens E.M."/>
            <person name="Foster-Nyarko E."/>
            <person name="Jarju S."/>
            <person name="Secka A."/>
            <person name="Antonio M."/>
            <person name="Oren A."/>
            <person name="Chaudhuri R.R."/>
            <person name="La Ragione R."/>
            <person name="Hildebrand F."/>
            <person name="Pallen M.J."/>
        </authorList>
    </citation>
    <scope>NUCLEOTIDE SEQUENCE</scope>
    <source>
        <strain evidence="3">CHK130-7132</strain>
    </source>
</reference>
<reference evidence="3" key="2">
    <citation type="submission" date="2021-04" db="EMBL/GenBank/DDBJ databases">
        <authorList>
            <person name="Gilroy R."/>
        </authorList>
    </citation>
    <scope>NUCLEOTIDE SEQUENCE</scope>
    <source>
        <strain evidence="3">CHK130-7132</strain>
    </source>
</reference>
<evidence type="ECO:0000256" key="1">
    <source>
        <dbReference type="SAM" id="MobiDB-lite"/>
    </source>
</evidence>
<dbReference type="GO" id="GO:0043565">
    <property type="term" value="F:sequence-specific DNA binding"/>
    <property type="evidence" value="ECO:0007669"/>
    <property type="project" value="InterPro"/>
</dbReference>
<dbReference type="EMBL" id="DWWC01000061">
    <property type="protein sequence ID" value="HJC68628.1"/>
    <property type="molecule type" value="Genomic_DNA"/>
</dbReference>
<evidence type="ECO:0000313" key="3">
    <source>
        <dbReference type="EMBL" id="HJC68628.1"/>
    </source>
</evidence>
<feature type="domain" description="HTH araC/xylS-type" evidence="2">
    <location>
        <begin position="148"/>
        <end position="220"/>
    </location>
</feature>
<feature type="region of interest" description="Disordered" evidence="1">
    <location>
        <begin position="237"/>
        <end position="258"/>
    </location>
</feature>
<dbReference type="PROSITE" id="PS01124">
    <property type="entry name" value="HTH_ARAC_FAMILY_2"/>
    <property type="match status" value="1"/>
</dbReference>
<dbReference type="Proteomes" id="UP000823854">
    <property type="component" value="Unassembled WGS sequence"/>
</dbReference>